<dbReference type="Proteomes" id="UP000054558">
    <property type="component" value="Unassembled WGS sequence"/>
</dbReference>
<keyword evidence="3" id="KW-1185">Reference proteome</keyword>
<reference evidence="2 3" key="1">
    <citation type="journal article" date="2014" name="Nat. Commun.">
        <title>Klebsormidium flaccidum genome reveals primary factors for plant terrestrial adaptation.</title>
        <authorList>
            <person name="Hori K."/>
            <person name="Maruyama F."/>
            <person name="Fujisawa T."/>
            <person name="Togashi T."/>
            <person name="Yamamoto N."/>
            <person name="Seo M."/>
            <person name="Sato S."/>
            <person name="Yamada T."/>
            <person name="Mori H."/>
            <person name="Tajima N."/>
            <person name="Moriyama T."/>
            <person name="Ikeuchi M."/>
            <person name="Watanabe M."/>
            <person name="Wada H."/>
            <person name="Kobayashi K."/>
            <person name="Saito M."/>
            <person name="Masuda T."/>
            <person name="Sasaki-Sekimoto Y."/>
            <person name="Mashiguchi K."/>
            <person name="Awai K."/>
            <person name="Shimojima M."/>
            <person name="Masuda S."/>
            <person name="Iwai M."/>
            <person name="Nobusawa T."/>
            <person name="Narise T."/>
            <person name="Kondo S."/>
            <person name="Saito H."/>
            <person name="Sato R."/>
            <person name="Murakawa M."/>
            <person name="Ihara Y."/>
            <person name="Oshima-Yamada Y."/>
            <person name="Ohtaka K."/>
            <person name="Satoh M."/>
            <person name="Sonobe K."/>
            <person name="Ishii M."/>
            <person name="Ohtani R."/>
            <person name="Kanamori-Sato M."/>
            <person name="Honoki R."/>
            <person name="Miyazaki D."/>
            <person name="Mochizuki H."/>
            <person name="Umetsu J."/>
            <person name="Higashi K."/>
            <person name="Shibata D."/>
            <person name="Kamiya Y."/>
            <person name="Sato N."/>
            <person name="Nakamura Y."/>
            <person name="Tabata S."/>
            <person name="Ida S."/>
            <person name="Kurokawa K."/>
            <person name="Ohta H."/>
        </authorList>
    </citation>
    <scope>NUCLEOTIDE SEQUENCE [LARGE SCALE GENOMIC DNA]</scope>
    <source>
        <strain evidence="2 3">NIES-2285</strain>
    </source>
</reference>
<dbReference type="EMBL" id="DF238514">
    <property type="protein sequence ID" value="GAQ93478.1"/>
    <property type="molecule type" value="Genomic_DNA"/>
</dbReference>
<sequence>MASANPSSYAKVTISTSGPPASNPPTEADSELDEFFAANPGRLYGAYVTYPSSFSKLQDNIIVGIRDTITKHKSKFSDEGSYSAEFKGGTASRRDLHRILVAFTEEADQQAFKDIRHVVFEDDKGGLLHAQIGQDRISYEEILGNKGAKGAEKVFIVLKKMPDSWTQNQIVAAFTTFTWKARGFTHPFVSQFSKITWFWHKSGVQRRMLIAEVIPHEEDPNCEKVPSVHNPKPGKTARSSLGAVFTSASCVVRKAIGQKCMTVSRADLHSRGRAKTELMDEIEKDKYVKYVASDVSREAWKCTLCKKAGNGFYRCYRHVKGSDHMDALADLVAEKTETDEPVEKEDAAGDAA</sequence>
<organism evidence="2 3">
    <name type="scientific">Klebsormidium nitens</name>
    <name type="common">Green alga</name>
    <name type="synonym">Ulothrix nitens</name>
    <dbReference type="NCBI Taxonomy" id="105231"/>
    <lineage>
        <taxon>Eukaryota</taxon>
        <taxon>Viridiplantae</taxon>
        <taxon>Streptophyta</taxon>
        <taxon>Klebsormidiophyceae</taxon>
        <taxon>Klebsormidiales</taxon>
        <taxon>Klebsormidiaceae</taxon>
        <taxon>Klebsormidium</taxon>
    </lineage>
</organism>
<evidence type="ECO:0000313" key="3">
    <source>
        <dbReference type="Proteomes" id="UP000054558"/>
    </source>
</evidence>
<proteinExistence type="predicted"/>
<gene>
    <name evidence="2" type="ORF">KFL_015650010</name>
</gene>
<feature type="region of interest" description="Disordered" evidence="1">
    <location>
        <begin position="1"/>
        <end position="29"/>
    </location>
</feature>
<protein>
    <submittedName>
        <fullName evidence="2">Uncharacterized protein</fullName>
    </submittedName>
</protein>
<evidence type="ECO:0000313" key="2">
    <source>
        <dbReference type="EMBL" id="GAQ93478.1"/>
    </source>
</evidence>
<dbReference type="AlphaFoldDB" id="A0A1Y1IYR7"/>
<name>A0A1Y1IYR7_KLENI</name>
<accession>A0A1Y1IYR7</accession>
<feature type="compositionally biased region" description="Polar residues" evidence="1">
    <location>
        <begin position="1"/>
        <end position="20"/>
    </location>
</feature>
<evidence type="ECO:0000256" key="1">
    <source>
        <dbReference type="SAM" id="MobiDB-lite"/>
    </source>
</evidence>